<feature type="domain" description="SAC" evidence="6">
    <location>
        <begin position="193"/>
        <end position="552"/>
    </location>
</feature>
<evidence type="ECO:0000256" key="3">
    <source>
        <dbReference type="ARBA" id="ARBA00013044"/>
    </source>
</evidence>
<dbReference type="PANTHER" id="PTHR11200:SF275">
    <property type="entry name" value="LD06095P"/>
    <property type="match status" value="1"/>
</dbReference>
<organism evidence="7 8">
    <name type="scientific">Babesia gibsoni</name>
    <dbReference type="NCBI Taxonomy" id="33632"/>
    <lineage>
        <taxon>Eukaryota</taxon>
        <taxon>Sar</taxon>
        <taxon>Alveolata</taxon>
        <taxon>Apicomplexa</taxon>
        <taxon>Aconoidasida</taxon>
        <taxon>Piroplasmida</taxon>
        <taxon>Babesiidae</taxon>
        <taxon>Babesia</taxon>
    </lineage>
</organism>
<dbReference type="Pfam" id="PF22669">
    <property type="entry name" value="Exo_endo_phos2"/>
    <property type="match status" value="1"/>
</dbReference>
<reference evidence="7" key="1">
    <citation type="submission" date="2023-08" db="EMBL/GenBank/DDBJ databases">
        <title>Draft sequence of the Babesia gibsoni genome.</title>
        <authorList>
            <person name="Yamagishi J.Y."/>
            <person name="Xuan X.X."/>
        </authorList>
    </citation>
    <scope>NUCLEOTIDE SEQUENCE</scope>
    <source>
        <strain evidence="7">Azabu</strain>
    </source>
</reference>
<dbReference type="AlphaFoldDB" id="A0AAD8LLQ6"/>
<dbReference type="SMART" id="SM00128">
    <property type="entry name" value="IPPc"/>
    <property type="match status" value="1"/>
</dbReference>
<evidence type="ECO:0000313" key="8">
    <source>
        <dbReference type="Proteomes" id="UP001230268"/>
    </source>
</evidence>
<dbReference type="InterPro" id="IPR036691">
    <property type="entry name" value="Endo/exonu/phosph_ase_sf"/>
</dbReference>
<evidence type="ECO:0000259" key="6">
    <source>
        <dbReference type="PROSITE" id="PS50275"/>
    </source>
</evidence>
<dbReference type="SUPFAM" id="SSF56219">
    <property type="entry name" value="DNase I-like"/>
    <property type="match status" value="1"/>
</dbReference>
<protein>
    <recommendedName>
        <fullName evidence="3">phosphoinositide 5-phosphatase</fullName>
        <ecNumber evidence="3">3.1.3.36</ecNumber>
    </recommendedName>
</protein>
<evidence type="ECO:0000256" key="4">
    <source>
        <dbReference type="ARBA" id="ARBA00022801"/>
    </source>
</evidence>
<name>A0AAD8LLQ6_BABGI</name>
<feature type="compositionally biased region" description="Polar residues" evidence="5">
    <location>
        <begin position="136"/>
        <end position="160"/>
    </location>
</feature>
<evidence type="ECO:0000256" key="5">
    <source>
        <dbReference type="SAM" id="MobiDB-lite"/>
    </source>
</evidence>
<evidence type="ECO:0000256" key="2">
    <source>
        <dbReference type="ARBA" id="ARBA00009678"/>
    </source>
</evidence>
<dbReference type="Gene3D" id="3.60.10.10">
    <property type="entry name" value="Endonuclease/exonuclease/phosphatase"/>
    <property type="match status" value="1"/>
</dbReference>
<gene>
    <name evidence="7" type="ORF">BgAZ_200300</name>
</gene>
<dbReference type="PANTHER" id="PTHR11200">
    <property type="entry name" value="INOSITOL 5-PHOSPHATASE"/>
    <property type="match status" value="1"/>
</dbReference>
<comment type="similarity">
    <text evidence="1">Belongs to the synaptojanin family.</text>
</comment>
<comment type="similarity">
    <text evidence="2">In the central section; belongs to the inositol 1,4,5-trisphosphate 5-phosphatase family.</text>
</comment>
<proteinExistence type="inferred from homology"/>
<dbReference type="InterPro" id="IPR000300">
    <property type="entry name" value="IPPc"/>
</dbReference>
<comment type="caution">
    <text evidence="7">The sequence shown here is derived from an EMBL/GenBank/DDBJ whole genome shotgun (WGS) entry which is preliminary data.</text>
</comment>
<feature type="region of interest" description="Disordered" evidence="5">
    <location>
        <begin position="127"/>
        <end position="177"/>
    </location>
</feature>
<dbReference type="InterPro" id="IPR002013">
    <property type="entry name" value="SAC_dom"/>
</dbReference>
<sequence>MSSVQAYISGFLVREYPEWYQILEYDERICPLKNGEACQSIWIERPNGSYTETFDQLTNEEYKQQIVAYAILGMINIHGSLYLAVVRDSEPVASVTLDEATTVDYDKSIIFRVKSTALLPLALPDELHERTDDESPSPNTSTHSGYMRKNSSTKRNPSASPTKGDKGTGGPTYSDPNLNLIQDINHMLSQYHYYSRSTDLTHSLQRLWQKGLLPLQPRRLRENLSSSTESMSEEQPEGINYRRPKTLFDMADPYFNWSRGTIRHLPSHWITVLIQGYVGYSVQNWNQKRVELLLIARRATHRYGPRLNARGVDEHGNVGNFVESELRLRVDDGPWKSFVQVRGSVPIFWGQKNVLSTAYFTRMMYESEQAFLLHYSLLQSMYGDSGDIYFMSLLDDKTGESTLTQGMEHIDGAFPDMRLHMLRFNYNEKVKRNAVVPDLLAYVNLQLMGTIQRIGYFDGDLIGKVEPEQVAKQSVDGVQKGVIRTNCLDCLDRTNAVQMMISWVWLAGMLDPDGMSHMLDPDYTEADFAGTLCQFREMWCDHGDAISFLHAGTPSIYSQHIREGKQSYSAIFHYTKNMVVRACSTVFSDDMRQTCMDIILNAYENKVETVSNASPFMTAANFTPDPLITNLGDINIWCGTWNMKGSPLSNQDDMYSWLGTGFDRNAEVYVFFLQEFVELSIRNVLSTEDEQNKEALFIAKVIRILTVLHEGKNVTFHHVQSVPLVSLYIAVFVSERLTSAISDVLTSTVKTGFKGNLGTKGAVAVKFNLGNSQLSFINVHLNFGKKVTSMRMNEIEYIMNNLFREHGPYNLYSQDLFVIAGDFNFQITLYDGPKENAVLDELYKGHMKQLLVFDEFLKSVKKGPPRLSNLQEAPIKFEPTYKFKVGTNLYDPKRPPAWCDRVLFGGCSLVRKIDRIKCLCYERHDDMLSSDHKAVSAVLRLSAESGVSDAAGAETPQLIDL</sequence>
<keyword evidence="4" id="KW-0378">Hydrolase</keyword>
<evidence type="ECO:0000313" key="7">
    <source>
        <dbReference type="EMBL" id="KAK1443154.1"/>
    </source>
</evidence>
<dbReference type="InterPro" id="IPR046985">
    <property type="entry name" value="IP5"/>
</dbReference>
<dbReference type="GO" id="GO:0046856">
    <property type="term" value="P:phosphatidylinositol dephosphorylation"/>
    <property type="evidence" value="ECO:0007669"/>
    <property type="project" value="InterPro"/>
</dbReference>
<dbReference type="Pfam" id="PF02383">
    <property type="entry name" value="Syja_N"/>
    <property type="match status" value="1"/>
</dbReference>
<dbReference type="EMBL" id="JAVEPI010000002">
    <property type="protein sequence ID" value="KAK1443154.1"/>
    <property type="molecule type" value="Genomic_DNA"/>
</dbReference>
<dbReference type="PROSITE" id="PS50275">
    <property type="entry name" value="SAC"/>
    <property type="match status" value="1"/>
</dbReference>
<evidence type="ECO:0000256" key="1">
    <source>
        <dbReference type="ARBA" id="ARBA00008943"/>
    </source>
</evidence>
<dbReference type="Proteomes" id="UP001230268">
    <property type="component" value="Unassembled WGS sequence"/>
</dbReference>
<dbReference type="GO" id="GO:0004439">
    <property type="term" value="F:phosphatidylinositol-4,5-bisphosphate 5-phosphatase activity"/>
    <property type="evidence" value="ECO:0007669"/>
    <property type="project" value="UniProtKB-EC"/>
</dbReference>
<accession>A0AAD8LLQ6</accession>
<dbReference type="EC" id="3.1.3.36" evidence="3"/>
<keyword evidence="8" id="KW-1185">Reference proteome</keyword>